<evidence type="ECO:0000313" key="2">
    <source>
        <dbReference type="EMBL" id="EWS73345.1"/>
    </source>
</evidence>
<organism evidence="2 3">
    <name type="scientific">Tetrahymena thermophila (strain SB210)</name>
    <dbReference type="NCBI Taxonomy" id="312017"/>
    <lineage>
        <taxon>Eukaryota</taxon>
        <taxon>Sar</taxon>
        <taxon>Alveolata</taxon>
        <taxon>Ciliophora</taxon>
        <taxon>Intramacronucleata</taxon>
        <taxon>Oligohymenophorea</taxon>
        <taxon>Hymenostomatida</taxon>
        <taxon>Tetrahymenina</taxon>
        <taxon>Tetrahymenidae</taxon>
        <taxon>Tetrahymena</taxon>
    </lineage>
</organism>
<feature type="transmembrane region" description="Helical" evidence="1">
    <location>
        <begin position="233"/>
        <end position="251"/>
    </location>
</feature>
<name>W7X2B3_TETTS</name>
<keyword evidence="3" id="KW-1185">Reference proteome</keyword>
<dbReference type="KEGG" id="tet:TTHERM_000797841"/>
<feature type="transmembrane region" description="Helical" evidence="1">
    <location>
        <begin position="111"/>
        <end position="132"/>
    </location>
</feature>
<accession>W7X2B3</accession>
<evidence type="ECO:0000313" key="3">
    <source>
        <dbReference type="Proteomes" id="UP000009168"/>
    </source>
</evidence>
<feature type="transmembrane region" description="Helical" evidence="1">
    <location>
        <begin position="83"/>
        <end position="99"/>
    </location>
</feature>
<keyword evidence="1" id="KW-1133">Transmembrane helix</keyword>
<sequence length="551" mass="66199">MKWRLFISVVIMLLFNLINIYLAICAFTQGYYWYSFSVALVYFLERGIDHSEQSFFEIIFLEIINFLRLNTIVSDQDIREIKLGSVYLMTFINTFYYLTEYKMVKLNAIGQVHIFISIELFILILDSIYIPIIQGGDEGFKFKAILYSLFGHLAYYTSLKCIFNMDDSYGNNLAWYLIVLIVLNIFASLLLYKEKINSIFHKFTQVLVGFLSNYQWMISSKYKKYKIYNRDSFVINMSLFNQISLFLLIIFNSNLDQLVFTFFHTSNVNQQANQIQKQQVKSVSIFHHNHNQILSQDFQNYNFNLNQKPNINEDVQYNYYHQIFLLEAIIASFLYLLLGLKQIFDEIFIKIQLIINEDKDYIEAAQFFLKQSHIITRKKYYITTLYQSYDFKENHNIKDQLKYLVQYTLPQYTNICSYCKLQLSISKFMKGKEKFVKIKCGKYSEVNRNFQCTCLYSIQIFCNQDYIHRYNSYMLYKDYYINYLPFIYFYRYFNGQIFTDFTTQIENILERAGRSSKYKCYSLQITAYYVQIKNLIPLQPFFVLYDLYIDN</sequence>
<evidence type="ECO:0000256" key="1">
    <source>
        <dbReference type="SAM" id="Phobius"/>
    </source>
</evidence>
<dbReference type="GeneID" id="24440721"/>
<dbReference type="AlphaFoldDB" id="W7X2B3"/>
<reference evidence="3" key="1">
    <citation type="journal article" date="2006" name="PLoS Biol.">
        <title>Macronuclear genome sequence of the ciliate Tetrahymena thermophila, a model eukaryote.</title>
        <authorList>
            <person name="Eisen J.A."/>
            <person name="Coyne R.S."/>
            <person name="Wu M."/>
            <person name="Wu D."/>
            <person name="Thiagarajan M."/>
            <person name="Wortman J.R."/>
            <person name="Badger J.H."/>
            <person name="Ren Q."/>
            <person name="Amedeo P."/>
            <person name="Jones K.M."/>
            <person name="Tallon L.J."/>
            <person name="Delcher A.L."/>
            <person name="Salzberg S.L."/>
            <person name="Silva J.C."/>
            <person name="Haas B.J."/>
            <person name="Majoros W.H."/>
            <person name="Farzad M."/>
            <person name="Carlton J.M."/>
            <person name="Smith R.K. Jr."/>
            <person name="Garg J."/>
            <person name="Pearlman R.E."/>
            <person name="Karrer K.M."/>
            <person name="Sun L."/>
            <person name="Manning G."/>
            <person name="Elde N.C."/>
            <person name="Turkewitz A.P."/>
            <person name="Asai D.J."/>
            <person name="Wilkes D.E."/>
            <person name="Wang Y."/>
            <person name="Cai H."/>
            <person name="Collins K."/>
            <person name="Stewart B.A."/>
            <person name="Lee S.R."/>
            <person name="Wilamowska K."/>
            <person name="Weinberg Z."/>
            <person name="Ruzzo W.L."/>
            <person name="Wloga D."/>
            <person name="Gaertig J."/>
            <person name="Frankel J."/>
            <person name="Tsao C.-C."/>
            <person name="Gorovsky M.A."/>
            <person name="Keeling P.J."/>
            <person name="Waller R.F."/>
            <person name="Patron N.J."/>
            <person name="Cherry J.M."/>
            <person name="Stover N.A."/>
            <person name="Krieger C.J."/>
            <person name="del Toro C."/>
            <person name="Ryder H.F."/>
            <person name="Williamson S.C."/>
            <person name="Barbeau R.A."/>
            <person name="Hamilton E.P."/>
            <person name="Orias E."/>
        </authorList>
    </citation>
    <scope>NUCLEOTIDE SEQUENCE [LARGE SCALE GENOMIC DNA]</scope>
    <source>
        <strain evidence="3">SB210</strain>
    </source>
</reference>
<dbReference type="EMBL" id="GG662628">
    <property type="protein sequence ID" value="EWS73345.1"/>
    <property type="molecule type" value="Genomic_DNA"/>
</dbReference>
<gene>
    <name evidence="2" type="ORF">TTHERM_000797841</name>
</gene>
<keyword evidence="1 2" id="KW-0812">Transmembrane</keyword>
<dbReference type="InParanoid" id="W7X2B3"/>
<proteinExistence type="predicted"/>
<protein>
    <submittedName>
        <fullName evidence="2">Transmembrane protein, putative</fullName>
    </submittedName>
</protein>
<feature type="transmembrane region" description="Helical" evidence="1">
    <location>
        <begin position="319"/>
        <end position="340"/>
    </location>
</feature>
<dbReference type="RefSeq" id="XP_012654117.1">
    <property type="nucleotide sequence ID" value="XM_012798663.1"/>
</dbReference>
<feature type="transmembrane region" description="Helical" evidence="1">
    <location>
        <begin position="7"/>
        <end position="34"/>
    </location>
</feature>
<feature type="transmembrane region" description="Helical" evidence="1">
    <location>
        <begin position="175"/>
        <end position="192"/>
    </location>
</feature>
<keyword evidence="1" id="KW-0472">Membrane</keyword>
<dbReference type="Proteomes" id="UP000009168">
    <property type="component" value="Unassembled WGS sequence"/>
</dbReference>